<keyword evidence="2" id="KW-1185">Reference proteome</keyword>
<gene>
    <name evidence="1" type="ORF">DPMN_042680</name>
</gene>
<comment type="caution">
    <text evidence="1">The sequence shown here is derived from an EMBL/GenBank/DDBJ whole genome shotgun (WGS) entry which is preliminary data.</text>
</comment>
<organism evidence="1 2">
    <name type="scientific">Dreissena polymorpha</name>
    <name type="common">Zebra mussel</name>
    <name type="synonym">Mytilus polymorpha</name>
    <dbReference type="NCBI Taxonomy" id="45954"/>
    <lineage>
        <taxon>Eukaryota</taxon>
        <taxon>Metazoa</taxon>
        <taxon>Spiralia</taxon>
        <taxon>Lophotrochozoa</taxon>
        <taxon>Mollusca</taxon>
        <taxon>Bivalvia</taxon>
        <taxon>Autobranchia</taxon>
        <taxon>Heteroconchia</taxon>
        <taxon>Euheterodonta</taxon>
        <taxon>Imparidentia</taxon>
        <taxon>Neoheterodontei</taxon>
        <taxon>Myida</taxon>
        <taxon>Dreissenoidea</taxon>
        <taxon>Dreissenidae</taxon>
        <taxon>Dreissena</taxon>
    </lineage>
</organism>
<dbReference type="Proteomes" id="UP000828390">
    <property type="component" value="Unassembled WGS sequence"/>
</dbReference>
<evidence type="ECO:0000313" key="2">
    <source>
        <dbReference type="Proteomes" id="UP000828390"/>
    </source>
</evidence>
<reference evidence="1" key="1">
    <citation type="journal article" date="2019" name="bioRxiv">
        <title>The Genome of the Zebra Mussel, Dreissena polymorpha: A Resource for Invasive Species Research.</title>
        <authorList>
            <person name="McCartney M.A."/>
            <person name="Auch B."/>
            <person name="Kono T."/>
            <person name="Mallez S."/>
            <person name="Zhang Y."/>
            <person name="Obille A."/>
            <person name="Becker A."/>
            <person name="Abrahante J.E."/>
            <person name="Garbe J."/>
            <person name="Badalamenti J.P."/>
            <person name="Herman A."/>
            <person name="Mangelson H."/>
            <person name="Liachko I."/>
            <person name="Sullivan S."/>
            <person name="Sone E.D."/>
            <person name="Koren S."/>
            <person name="Silverstein K.A.T."/>
            <person name="Beckman K.B."/>
            <person name="Gohl D.M."/>
        </authorList>
    </citation>
    <scope>NUCLEOTIDE SEQUENCE</scope>
    <source>
        <strain evidence="1">Duluth1</strain>
        <tissue evidence="1">Whole animal</tissue>
    </source>
</reference>
<reference evidence="1" key="2">
    <citation type="submission" date="2020-11" db="EMBL/GenBank/DDBJ databases">
        <authorList>
            <person name="McCartney M.A."/>
            <person name="Auch B."/>
            <person name="Kono T."/>
            <person name="Mallez S."/>
            <person name="Becker A."/>
            <person name="Gohl D.M."/>
            <person name="Silverstein K.A.T."/>
            <person name="Koren S."/>
            <person name="Bechman K.B."/>
            <person name="Herman A."/>
            <person name="Abrahante J.E."/>
            <person name="Garbe J."/>
        </authorList>
    </citation>
    <scope>NUCLEOTIDE SEQUENCE</scope>
    <source>
        <strain evidence="1">Duluth1</strain>
        <tissue evidence="1">Whole animal</tissue>
    </source>
</reference>
<accession>A0A9D4HX89</accession>
<proteinExistence type="predicted"/>
<protein>
    <submittedName>
        <fullName evidence="1">Uncharacterized protein</fullName>
    </submittedName>
</protein>
<dbReference type="EMBL" id="JAIWYP010000011">
    <property type="protein sequence ID" value="KAH3736118.1"/>
    <property type="molecule type" value="Genomic_DNA"/>
</dbReference>
<evidence type="ECO:0000313" key="1">
    <source>
        <dbReference type="EMBL" id="KAH3736118.1"/>
    </source>
</evidence>
<sequence>MANTNVTPRELPICPICQTGVAFEVRFEKHLKKCEKAKEERDKVTCETCGVVFKKTC</sequence>
<name>A0A9D4HX89_DREPO</name>
<dbReference type="AlphaFoldDB" id="A0A9D4HX89"/>